<dbReference type="Proteomes" id="UP000177803">
    <property type="component" value="Unassembled WGS sequence"/>
</dbReference>
<evidence type="ECO:0000313" key="3">
    <source>
        <dbReference type="Proteomes" id="UP000177803"/>
    </source>
</evidence>
<keyword evidence="1" id="KW-0472">Membrane</keyword>
<keyword evidence="1" id="KW-0812">Transmembrane</keyword>
<organism evidence="2 3">
    <name type="scientific">Candidatus Magasanikbacteria bacterium RIFOXYA2_FULL_44_8</name>
    <dbReference type="NCBI Taxonomy" id="1798696"/>
    <lineage>
        <taxon>Bacteria</taxon>
        <taxon>Candidatus Magasanikiibacteriota</taxon>
    </lineage>
</organism>
<gene>
    <name evidence="2" type="ORF">A2261_03025</name>
</gene>
<dbReference type="AlphaFoldDB" id="A0A1F6NLG1"/>
<dbReference type="Gene3D" id="3.30.1380.10">
    <property type="match status" value="1"/>
</dbReference>
<protein>
    <recommendedName>
        <fullName evidence="4">Peptidase M15B domain-containing protein</fullName>
    </recommendedName>
</protein>
<proteinExistence type="predicted"/>
<comment type="caution">
    <text evidence="2">The sequence shown here is derived from an EMBL/GenBank/DDBJ whole genome shotgun (WGS) entry which is preliminary data.</text>
</comment>
<dbReference type="InterPro" id="IPR009045">
    <property type="entry name" value="Zn_M74/Hedgehog-like"/>
</dbReference>
<name>A0A1F6NLG1_9BACT</name>
<evidence type="ECO:0000256" key="1">
    <source>
        <dbReference type="SAM" id="Phobius"/>
    </source>
</evidence>
<feature type="transmembrane region" description="Helical" evidence="1">
    <location>
        <begin position="238"/>
        <end position="256"/>
    </location>
</feature>
<dbReference type="EMBL" id="MFQR01000012">
    <property type="protein sequence ID" value="OGH84583.1"/>
    <property type="molecule type" value="Genomic_DNA"/>
</dbReference>
<feature type="transmembrane region" description="Helical" evidence="1">
    <location>
        <begin position="277"/>
        <end position="297"/>
    </location>
</feature>
<accession>A0A1F6NLG1</accession>
<dbReference type="SUPFAM" id="SSF55166">
    <property type="entry name" value="Hedgehog/DD-peptidase"/>
    <property type="match status" value="1"/>
</dbReference>
<reference evidence="2 3" key="1">
    <citation type="journal article" date="2016" name="Nat. Commun.">
        <title>Thousands of microbial genomes shed light on interconnected biogeochemical processes in an aquifer system.</title>
        <authorList>
            <person name="Anantharaman K."/>
            <person name="Brown C.T."/>
            <person name="Hug L.A."/>
            <person name="Sharon I."/>
            <person name="Castelle C.J."/>
            <person name="Probst A.J."/>
            <person name="Thomas B.C."/>
            <person name="Singh A."/>
            <person name="Wilkins M.J."/>
            <person name="Karaoz U."/>
            <person name="Brodie E.L."/>
            <person name="Williams K.H."/>
            <person name="Hubbard S.S."/>
            <person name="Banfield J.F."/>
        </authorList>
    </citation>
    <scope>NUCLEOTIDE SEQUENCE [LARGE SCALE GENOMIC DNA]</scope>
</reference>
<sequence length="522" mass="57095">MSKYFKNWRILLAILFMVGVANCWPVNYARAASAREEITASAAQVAAEKWSGYPKDLKEYLCICQNKSALRTACLTIKAAEPEATESLDPSALLERQSNEVCAKFATNPQLEKNGDFLTVMMFASAYSIAYSNSPGEAGSSPYGIAEVAKIEESNLLNGERLTKFESCTGGGDDVATCKSDSATILAQMMQGALPPPPLLPEKPVLETTLPGLTLSDVTNIEGGMLYIPWIAEYVAALFRYGVTVASILAVVLIILQGIKIIISGGGEQKMEAYKTIGRVVIGLVIAWSAYAILYTINPNLVKLKTLPIEVILPTLADQEIMKYGMDDGSNPAVDLSATCLTDYSKAVNLKLLHLNNITINASVPYLLKPAADAVVKLDGIIGRMKITLNRPDLRLAINGAARTLAQQTAFRTDAEKRFGDNAKFQASTSDCHNRGHLTGESIDITIEGSYINDDKWRNSKDDKYGYAMRDNSEITLLETMVIEAGFTRYCGEWWHYEFFTSNAGCRTRTPGWCPCNSWTGK</sequence>
<keyword evidence="1" id="KW-1133">Transmembrane helix</keyword>
<evidence type="ECO:0008006" key="4">
    <source>
        <dbReference type="Google" id="ProtNLM"/>
    </source>
</evidence>
<evidence type="ECO:0000313" key="2">
    <source>
        <dbReference type="EMBL" id="OGH84583.1"/>
    </source>
</evidence>